<dbReference type="AlphaFoldDB" id="A0A1G9M5Z2"/>
<keyword evidence="1" id="KW-0175">Coiled coil</keyword>
<proteinExistence type="predicted"/>
<keyword evidence="4" id="KW-1185">Reference proteome</keyword>
<dbReference type="OrthoDB" id="1525222at2"/>
<protein>
    <recommendedName>
        <fullName evidence="2">DUF4296 domain-containing protein</fullName>
    </recommendedName>
</protein>
<gene>
    <name evidence="3" type="ORF">SAMN04488514_102380</name>
</gene>
<dbReference type="RefSeq" id="WP_089886773.1">
    <property type="nucleotide sequence ID" value="NZ_FNGV01000002.1"/>
</dbReference>
<name>A0A1G9M5Z2_9FLAO</name>
<sequence length="144" mass="16257">MSLNKIVLLISLMLFFSCNEKLIDKPENLIAKEKMIEVLKDLAIANAAKNTNIVILRENDIEPTTYVFEKHGIDSVQFTQSDTYYASLPGGEYESIYKAVEQKLENESKRLEEARQLNDSLAAVKKSADVKSKTSDKKIKDSLP</sequence>
<organism evidence="3 4">
    <name type="scientific">Kriegella aquimaris</name>
    <dbReference type="NCBI Taxonomy" id="192904"/>
    <lineage>
        <taxon>Bacteria</taxon>
        <taxon>Pseudomonadati</taxon>
        <taxon>Bacteroidota</taxon>
        <taxon>Flavobacteriia</taxon>
        <taxon>Flavobacteriales</taxon>
        <taxon>Flavobacteriaceae</taxon>
        <taxon>Kriegella</taxon>
    </lineage>
</organism>
<dbReference type="STRING" id="192904.SAMN04488514_102380"/>
<reference evidence="4" key="1">
    <citation type="submission" date="2016-10" db="EMBL/GenBank/DDBJ databases">
        <authorList>
            <person name="Varghese N."/>
            <person name="Submissions S."/>
        </authorList>
    </citation>
    <scope>NUCLEOTIDE SEQUENCE [LARGE SCALE GENOMIC DNA]</scope>
    <source>
        <strain evidence="4">DSM 19886</strain>
    </source>
</reference>
<dbReference type="Proteomes" id="UP000199440">
    <property type="component" value="Unassembled WGS sequence"/>
</dbReference>
<dbReference type="Pfam" id="PF14129">
    <property type="entry name" value="DUF4296"/>
    <property type="match status" value="1"/>
</dbReference>
<evidence type="ECO:0000313" key="3">
    <source>
        <dbReference type="EMBL" id="SDL69712.1"/>
    </source>
</evidence>
<evidence type="ECO:0000313" key="4">
    <source>
        <dbReference type="Proteomes" id="UP000199440"/>
    </source>
</evidence>
<feature type="domain" description="DUF4296" evidence="2">
    <location>
        <begin position="26"/>
        <end position="109"/>
    </location>
</feature>
<feature type="coiled-coil region" evidence="1">
    <location>
        <begin position="97"/>
        <end position="124"/>
    </location>
</feature>
<evidence type="ECO:0000256" key="1">
    <source>
        <dbReference type="SAM" id="Coils"/>
    </source>
</evidence>
<accession>A0A1G9M5Z2</accession>
<dbReference type="EMBL" id="FNGV01000002">
    <property type="protein sequence ID" value="SDL69712.1"/>
    <property type="molecule type" value="Genomic_DNA"/>
</dbReference>
<evidence type="ECO:0000259" key="2">
    <source>
        <dbReference type="Pfam" id="PF14129"/>
    </source>
</evidence>
<dbReference type="InterPro" id="IPR025381">
    <property type="entry name" value="DUF4296"/>
</dbReference>
<dbReference type="PROSITE" id="PS51257">
    <property type="entry name" value="PROKAR_LIPOPROTEIN"/>
    <property type="match status" value="1"/>
</dbReference>